<feature type="domain" description="Histidine kinase/HSP90-like ATPase" evidence="10">
    <location>
        <begin position="293"/>
        <end position="381"/>
    </location>
</feature>
<evidence type="ECO:0000256" key="2">
    <source>
        <dbReference type="ARBA" id="ARBA00012438"/>
    </source>
</evidence>
<dbReference type="Proteomes" id="UP000479526">
    <property type="component" value="Unassembled WGS sequence"/>
</dbReference>
<keyword evidence="13" id="KW-1185">Reference proteome</keyword>
<feature type="transmembrane region" description="Helical" evidence="9">
    <location>
        <begin position="7"/>
        <end position="23"/>
    </location>
</feature>
<dbReference type="PANTHER" id="PTHR24421:SF10">
    <property type="entry name" value="NITRATE_NITRITE SENSOR PROTEIN NARQ"/>
    <property type="match status" value="1"/>
</dbReference>
<feature type="domain" description="Signal transduction histidine kinase subgroup 3 dimerisation and phosphoacceptor" evidence="11">
    <location>
        <begin position="182"/>
        <end position="248"/>
    </location>
</feature>
<dbReference type="InterPro" id="IPR036890">
    <property type="entry name" value="HATPase_C_sf"/>
</dbReference>
<keyword evidence="4" id="KW-0808">Transferase</keyword>
<keyword evidence="9" id="KW-1133">Transmembrane helix</keyword>
<evidence type="ECO:0000313" key="12">
    <source>
        <dbReference type="EMBL" id="NAS20918.1"/>
    </source>
</evidence>
<dbReference type="GO" id="GO:0016020">
    <property type="term" value="C:membrane"/>
    <property type="evidence" value="ECO:0007669"/>
    <property type="project" value="InterPro"/>
</dbReference>
<comment type="catalytic activity">
    <reaction evidence="1">
        <text>ATP + protein L-histidine = ADP + protein N-phospho-L-histidine.</text>
        <dbReference type="EC" id="2.7.13.3"/>
    </reaction>
</comment>
<feature type="transmembrane region" description="Helical" evidence="9">
    <location>
        <begin position="35"/>
        <end position="53"/>
    </location>
</feature>
<dbReference type="AlphaFoldDB" id="A0A7C9NEJ7"/>
<dbReference type="EMBL" id="WXEW01000001">
    <property type="protein sequence ID" value="NAS20918.1"/>
    <property type="molecule type" value="Genomic_DNA"/>
</dbReference>
<comment type="caution">
    <text evidence="12">The sequence shown here is derived from an EMBL/GenBank/DDBJ whole genome shotgun (WGS) entry which is preliminary data.</text>
</comment>
<dbReference type="InterPro" id="IPR050482">
    <property type="entry name" value="Sensor_HK_TwoCompSys"/>
</dbReference>
<dbReference type="CDD" id="cd16917">
    <property type="entry name" value="HATPase_UhpB-NarQ-NarX-like"/>
    <property type="match status" value="1"/>
</dbReference>
<evidence type="ECO:0000259" key="11">
    <source>
        <dbReference type="Pfam" id="PF07730"/>
    </source>
</evidence>
<keyword evidence="9" id="KW-0812">Transmembrane</keyword>
<dbReference type="Pfam" id="PF07730">
    <property type="entry name" value="HisKA_3"/>
    <property type="match status" value="1"/>
</dbReference>
<reference evidence="12 13" key="1">
    <citation type="submission" date="2020-01" db="EMBL/GenBank/DDBJ databases">
        <title>Herbidospora sp. NEAU-GS84 nov., a novel actinomycete isolated from soil.</title>
        <authorList>
            <person name="Han L."/>
        </authorList>
    </citation>
    <scope>NUCLEOTIDE SEQUENCE [LARGE SCALE GENOMIC DNA]</scope>
    <source>
        <strain evidence="12 13">NEAU-GS84</strain>
    </source>
</reference>
<dbReference type="Pfam" id="PF02518">
    <property type="entry name" value="HATPase_c"/>
    <property type="match status" value="1"/>
</dbReference>
<feature type="transmembrane region" description="Helical" evidence="9">
    <location>
        <begin position="60"/>
        <end position="77"/>
    </location>
</feature>
<evidence type="ECO:0000256" key="7">
    <source>
        <dbReference type="ARBA" id="ARBA00022840"/>
    </source>
</evidence>
<keyword evidence="6 12" id="KW-0418">Kinase</keyword>
<evidence type="ECO:0000256" key="3">
    <source>
        <dbReference type="ARBA" id="ARBA00022553"/>
    </source>
</evidence>
<evidence type="ECO:0000256" key="5">
    <source>
        <dbReference type="ARBA" id="ARBA00022741"/>
    </source>
</evidence>
<dbReference type="Gene3D" id="3.30.565.10">
    <property type="entry name" value="Histidine kinase-like ATPase, C-terminal domain"/>
    <property type="match status" value="1"/>
</dbReference>
<evidence type="ECO:0000256" key="6">
    <source>
        <dbReference type="ARBA" id="ARBA00022777"/>
    </source>
</evidence>
<dbReference type="GO" id="GO:0005524">
    <property type="term" value="F:ATP binding"/>
    <property type="evidence" value="ECO:0007669"/>
    <property type="project" value="UniProtKB-KW"/>
</dbReference>
<keyword evidence="8" id="KW-0902">Two-component regulatory system</keyword>
<dbReference type="PANTHER" id="PTHR24421">
    <property type="entry name" value="NITRATE/NITRITE SENSOR PROTEIN NARX-RELATED"/>
    <property type="match status" value="1"/>
</dbReference>
<dbReference type="RefSeq" id="WP_161478364.1">
    <property type="nucleotide sequence ID" value="NZ_WXEW01000001.1"/>
</dbReference>
<keyword evidence="5" id="KW-0547">Nucleotide-binding</keyword>
<evidence type="ECO:0000256" key="4">
    <source>
        <dbReference type="ARBA" id="ARBA00022679"/>
    </source>
</evidence>
<dbReference type="InterPro" id="IPR003594">
    <property type="entry name" value="HATPase_dom"/>
</dbReference>
<name>A0A7C9NEJ7_9ACTN</name>
<dbReference type="InterPro" id="IPR011712">
    <property type="entry name" value="Sig_transdc_His_kin_sub3_dim/P"/>
</dbReference>
<keyword evidence="9" id="KW-0472">Membrane</keyword>
<sequence>MQDTRLSAADGLVAVAVGLFAVIEEVTGGTNLAERSVPSLWVAWGVTAAVLVLFRRLAPVWTTAVYTVVSCGVFVFTLEDAAAWQWLTELLFLFTVLSQTRLRSARALFGVAATAVFVATMGLTYGGAGFADYAIAVGMAAIAGGAGAGVRRYQVLAARADERTDAVVARSERLVREAVAEEQARLARELHDIVASSVSMMVMQAGGLRRRLPADLGREREALSQIEATGRGAVEELQRMLHLLRGPATDSRLPQPGLARVGDLVEQSRSAGLDVRVEVTGEPRPLPAGLDLSAYRIVQEALTNTLKHAGPTRVTVTIDHGPGELRLDVTDDGPRDGFPAAPHIPGGHGLIGMRERAALFHGSLDAGPDGGGFAVRAVLPLK</sequence>
<evidence type="ECO:0000313" key="13">
    <source>
        <dbReference type="Proteomes" id="UP000479526"/>
    </source>
</evidence>
<accession>A0A7C9NEJ7</accession>
<evidence type="ECO:0000259" key="10">
    <source>
        <dbReference type="Pfam" id="PF02518"/>
    </source>
</evidence>
<dbReference type="GO" id="GO:0046983">
    <property type="term" value="F:protein dimerization activity"/>
    <property type="evidence" value="ECO:0007669"/>
    <property type="project" value="InterPro"/>
</dbReference>
<keyword evidence="7" id="KW-0067">ATP-binding</keyword>
<feature type="transmembrane region" description="Helical" evidence="9">
    <location>
        <begin position="133"/>
        <end position="150"/>
    </location>
</feature>
<evidence type="ECO:0000256" key="1">
    <source>
        <dbReference type="ARBA" id="ARBA00000085"/>
    </source>
</evidence>
<evidence type="ECO:0000256" key="8">
    <source>
        <dbReference type="ARBA" id="ARBA00023012"/>
    </source>
</evidence>
<evidence type="ECO:0000256" key="9">
    <source>
        <dbReference type="SAM" id="Phobius"/>
    </source>
</evidence>
<dbReference type="SUPFAM" id="SSF55874">
    <property type="entry name" value="ATPase domain of HSP90 chaperone/DNA topoisomerase II/histidine kinase"/>
    <property type="match status" value="1"/>
</dbReference>
<proteinExistence type="predicted"/>
<keyword evidence="3" id="KW-0597">Phosphoprotein</keyword>
<feature type="transmembrane region" description="Helical" evidence="9">
    <location>
        <begin position="107"/>
        <end position="127"/>
    </location>
</feature>
<dbReference type="EC" id="2.7.13.3" evidence="2"/>
<protein>
    <recommendedName>
        <fullName evidence="2">histidine kinase</fullName>
        <ecNumber evidence="2">2.7.13.3</ecNumber>
    </recommendedName>
</protein>
<dbReference type="Gene3D" id="1.20.5.1930">
    <property type="match status" value="1"/>
</dbReference>
<feature type="transmembrane region" description="Helical" evidence="9">
    <location>
        <begin position="83"/>
        <end position="100"/>
    </location>
</feature>
<dbReference type="GO" id="GO:0000155">
    <property type="term" value="F:phosphorelay sensor kinase activity"/>
    <property type="evidence" value="ECO:0007669"/>
    <property type="project" value="InterPro"/>
</dbReference>
<gene>
    <name evidence="12" type="ORF">GT755_04365</name>
</gene>
<organism evidence="12 13">
    <name type="scientific">Herbidospora solisilvae</name>
    <dbReference type="NCBI Taxonomy" id="2696284"/>
    <lineage>
        <taxon>Bacteria</taxon>
        <taxon>Bacillati</taxon>
        <taxon>Actinomycetota</taxon>
        <taxon>Actinomycetes</taxon>
        <taxon>Streptosporangiales</taxon>
        <taxon>Streptosporangiaceae</taxon>
        <taxon>Herbidospora</taxon>
    </lineage>
</organism>